<name>I7LW18_TETTS</name>
<feature type="region of interest" description="Disordered" evidence="1">
    <location>
        <begin position="1316"/>
        <end position="1343"/>
    </location>
</feature>
<feature type="compositionally biased region" description="Polar residues" evidence="1">
    <location>
        <begin position="1326"/>
        <end position="1343"/>
    </location>
</feature>
<feature type="compositionally biased region" description="Basic and acidic residues" evidence="1">
    <location>
        <begin position="1479"/>
        <end position="1500"/>
    </location>
</feature>
<proteinExistence type="predicted"/>
<evidence type="ECO:0000256" key="2">
    <source>
        <dbReference type="SAM" id="Phobius"/>
    </source>
</evidence>
<dbReference type="InterPro" id="IPR051830">
    <property type="entry name" value="NOTCH_homolog"/>
</dbReference>
<dbReference type="PANTHER" id="PTHR24033:SF151">
    <property type="entry name" value="NOTCH 2"/>
    <property type="match status" value="1"/>
</dbReference>
<dbReference type="Gene3D" id="2.10.220.10">
    <property type="entry name" value="Hormone Receptor, Insulin-like Growth Factor Receptor 1, Chain A, domain 2"/>
    <property type="match status" value="1"/>
</dbReference>
<keyword evidence="2" id="KW-1133">Transmembrane helix</keyword>
<dbReference type="Proteomes" id="UP000009168">
    <property type="component" value="Unassembled WGS sequence"/>
</dbReference>
<sequence length="1691" mass="192937">MFAQKILIFFFFSQIICFSKQEQSQKGFSYLRQTQSLKTYSPCAGIQNCEICEFSVCLKCADGRVLPNCNCSQGFIEVNGVCTKCPDNCQTCSSSSTCTTCNQQYTLNNGQCTCNDALSGTICSDPLNLTFNTFIGRDLISVQINFSDNIRISGIDESKQFQMLQSNCIILHQTTLANYGLAFNQQNAGCYINQNHQNQFIIVVGQQYDKVGILQTPKLVTNQILNYRNGQVKQIYSALTNQVGILNQLNQISKSCYFQNNQIEIGVPFTPSSSKTATIVNQSNLNVQCSLISNTQANPTLPFSCTQTQLKFDLKNFFKGTVITIQAVCTNIFQIVTNDQIQISLTDKDNQINILNISKLLSNYNFNSKIPFELSLTHTPSSSMLDFAVNINSYPQIFTPISVKPEIILYEFDIPPNSVTQDTYVELKVSVSNTQQTVQTVQYFWFNYQSYFQLSLLQKTPIINFDPSQSLTLNAQVIDSNYATTDTNLFSIQWVCFDTNNLPCQSSNGALIDLNSGYELDMPKNILSLNSNYNIYAIASRNSDFTNTQKAIISIYTIPAQLSYTIQNQLSPSSITVSYQDIISVYLDYTLNNTLINYTVRIFKDKYTMKSMYSNSSAISFSIQDYFPNLSFSINSLTELTLQFQAMDTYYQSTVASPTQLDVKIRNPPQQCGFGFSGSNNYKGFKDQITVFVNSCQFDSQYQPYTYQYFYYQNKTQLQQEIENPQIINRQELSLVQSSSQIITYFPPGNLTLMVVVQGQYSVQANFTSILEVKDINFDQSEYENFIQDQYSKAQQQQDQNQELINYRMISIAIQYYENKQPQYQQPENINTLKNNIIQRLQDASWSKLSQDVLLLSQKITSQISQSKIQMSPALAQIIKAQNEKTINDVSQEISNADQSTLTSSQKNNYQQILSNTLQSFVKSVNSINSWTAQDCQNMIDQTSKSLDGISQTMAVNQAPIIIQTIESVLTVEKLNYQNLLNKYYKGSSISGQTSGNKVTANYHVQMQTYPTSSHVYRNELSQINEQYQNKTSSQQILNLLNKTYPVIIPSIKTDVKPSRRRRFLTLYPAQLDVPMEIQFGQITAEEKLTCIQRSTSGKWVANSCKASVQVIDNQRQISCSCKKPDVTSLIADVEQLFDNENLKDIFDGDGIERLIHLTDWYKYAPIWTIIGLNIFLIVLVIVGCKLDKRDKLNIANKKYQLTKLEEIQQIKKSKSYLKDDIKKSQNLFIIVKNNEKIVEKLSQLETIKQSVYQETKENEKQENQLVKENGNQMIQTQQQFSNFQLDNEQIIHAASLENQDCEIQNLNELEKINNFDSKQQDRNTKSQNSKTSQANIETQQQCETNQITPTSQQYIQNPQPADDKQPHQHLDIDSIKFDCQQENSGEGEVRSKQVSLKNLVSNETPQNNQILIESQKELKIGSKSDQNLNSKQAFSIQEQLDNDQNQQQSNNCCKSEQHQLQSTIQNQLDGQTQQNISLKDDNMQQKNMSKKDLKKQQKEEEEKLKLQKAKEKLDDYLKLESLVKGIFAFHIFLSTFIIYDQKFSRAIRFIIYYNKMIWLLALNSVFGVNISVVQIIILSITSTIVLLIVTTILTALLSKKKLKIIGLIITFLFLLFCYYSILVVISGQNPQQANIWIGSYFLTLFINEYLIGIPICCLMYYTAKKLVSKVENPIILQIIGTGLLIEAFKN</sequence>
<reference evidence="5" key="1">
    <citation type="journal article" date="2006" name="PLoS Biol.">
        <title>Macronuclear genome sequence of the ciliate Tetrahymena thermophila, a model eukaryote.</title>
        <authorList>
            <person name="Eisen J.A."/>
            <person name="Coyne R.S."/>
            <person name="Wu M."/>
            <person name="Wu D."/>
            <person name="Thiagarajan M."/>
            <person name="Wortman J.R."/>
            <person name="Badger J.H."/>
            <person name="Ren Q."/>
            <person name="Amedeo P."/>
            <person name="Jones K.M."/>
            <person name="Tallon L.J."/>
            <person name="Delcher A.L."/>
            <person name="Salzberg S.L."/>
            <person name="Silva J.C."/>
            <person name="Haas B.J."/>
            <person name="Majoros W.H."/>
            <person name="Farzad M."/>
            <person name="Carlton J.M."/>
            <person name="Smith R.K. Jr."/>
            <person name="Garg J."/>
            <person name="Pearlman R.E."/>
            <person name="Karrer K.M."/>
            <person name="Sun L."/>
            <person name="Manning G."/>
            <person name="Elde N.C."/>
            <person name="Turkewitz A.P."/>
            <person name="Asai D.J."/>
            <person name="Wilkes D.E."/>
            <person name="Wang Y."/>
            <person name="Cai H."/>
            <person name="Collins K."/>
            <person name="Stewart B.A."/>
            <person name="Lee S.R."/>
            <person name="Wilamowska K."/>
            <person name="Weinberg Z."/>
            <person name="Ruzzo W.L."/>
            <person name="Wloga D."/>
            <person name="Gaertig J."/>
            <person name="Frankel J."/>
            <person name="Tsao C.-C."/>
            <person name="Gorovsky M.A."/>
            <person name="Keeling P.J."/>
            <person name="Waller R.F."/>
            <person name="Patron N.J."/>
            <person name="Cherry J.M."/>
            <person name="Stover N.A."/>
            <person name="Krieger C.J."/>
            <person name="del Toro C."/>
            <person name="Ryder H.F."/>
            <person name="Williamson S.C."/>
            <person name="Barbeau R.A."/>
            <person name="Hamilton E.P."/>
            <person name="Orias E."/>
        </authorList>
    </citation>
    <scope>NUCLEOTIDE SEQUENCE [LARGE SCALE GENOMIC DNA]</scope>
    <source>
        <strain evidence="5">SB210</strain>
    </source>
</reference>
<dbReference type="EMBL" id="GG662612">
    <property type="protein sequence ID" value="EAS00590.2"/>
    <property type="molecule type" value="Genomic_DNA"/>
</dbReference>
<dbReference type="InParanoid" id="I7LW18"/>
<dbReference type="GeneID" id="7825442"/>
<evidence type="ECO:0000256" key="1">
    <source>
        <dbReference type="SAM" id="MobiDB-lite"/>
    </source>
</evidence>
<keyword evidence="3" id="KW-0732">Signal</keyword>
<evidence type="ECO:0000256" key="3">
    <source>
        <dbReference type="SAM" id="SignalP"/>
    </source>
</evidence>
<feature type="transmembrane region" description="Helical" evidence="2">
    <location>
        <begin position="1605"/>
        <end position="1626"/>
    </location>
</feature>
<evidence type="ECO:0000313" key="4">
    <source>
        <dbReference type="EMBL" id="EAS00590.2"/>
    </source>
</evidence>
<organism evidence="4 5">
    <name type="scientific">Tetrahymena thermophila (strain SB210)</name>
    <dbReference type="NCBI Taxonomy" id="312017"/>
    <lineage>
        <taxon>Eukaryota</taxon>
        <taxon>Sar</taxon>
        <taxon>Alveolata</taxon>
        <taxon>Ciliophora</taxon>
        <taxon>Intramacronucleata</taxon>
        <taxon>Oligohymenophorea</taxon>
        <taxon>Hymenostomatida</taxon>
        <taxon>Tetrahymenina</taxon>
        <taxon>Tetrahymenidae</taxon>
        <taxon>Tetrahymena</taxon>
    </lineage>
</organism>
<dbReference type="InterPro" id="IPR009030">
    <property type="entry name" value="Growth_fac_rcpt_cys_sf"/>
</dbReference>
<feature type="compositionally biased region" description="Basic and acidic residues" evidence="1">
    <location>
        <begin position="1316"/>
        <end position="1325"/>
    </location>
</feature>
<protein>
    <submittedName>
        <fullName evidence="4">Transmembrane protein, putative</fullName>
    </submittedName>
</protein>
<evidence type="ECO:0000313" key="5">
    <source>
        <dbReference type="Proteomes" id="UP000009168"/>
    </source>
</evidence>
<feature type="chain" id="PRO_5003712081" evidence="3">
    <location>
        <begin position="22"/>
        <end position="1691"/>
    </location>
</feature>
<feature type="transmembrane region" description="Helical" evidence="2">
    <location>
        <begin position="1573"/>
        <end position="1598"/>
    </location>
</feature>
<feature type="signal peptide" evidence="3">
    <location>
        <begin position="1"/>
        <end position="21"/>
    </location>
</feature>
<gene>
    <name evidence="4" type="ORF">TTHERM_00411410</name>
</gene>
<dbReference type="PANTHER" id="PTHR24033">
    <property type="entry name" value="EGF-LIKE DOMAIN-CONTAINING PROTEIN"/>
    <property type="match status" value="1"/>
</dbReference>
<feature type="transmembrane region" description="Helical" evidence="2">
    <location>
        <begin position="1550"/>
        <end position="1567"/>
    </location>
</feature>
<accession>I7LW18</accession>
<feature type="transmembrane region" description="Helical" evidence="2">
    <location>
        <begin position="1638"/>
        <end position="1662"/>
    </location>
</feature>
<feature type="transmembrane region" description="Helical" evidence="2">
    <location>
        <begin position="1164"/>
        <end position="1185"/>
    </location>
</feature>
<keyword evidence="2" id="KW-0472">Membrane</keyword>
<keyword evidence="5" id="KW-1185">Reference proteome</keyword>
<keyword evidence="2 4" id="KW-0812">Transmembrane</keyword>
<dbReference type="RefSeq" id="XP_001020835.2">
    <property type="nucleotide sequence ID" value="XM_001020835.2"/>
</dbReference>
<dbReference type="OrthoDB" id="2121937at2759"/>
<feature type="region of interest" description="Disordered" evidence="1">
    <location>
        <begin position="1478"/>
        <end position="1500"/>
    </location>
</feature>
<dbReference type="SUPFAM" id="SSF57184">
    <property type="entry name" value="Growth factor receptor domain"/>
    <property type="match status" value="1"/>
</dbReference>
<dbReference type="KEGG" id="tet:TTHERM_00411410"/>